<evidence type="ECO:0000256" key="2">
    <source>
        <dbReference type="ARBA" id="ARBA00022547"/>
    </source>
</evidence>
<keyword evidence="3 7" id="KW-0375">Hydrogen ion transport</keyword>
<feature type="domain" description="V-ATPase proteolipid subunit C-like" evidence="8">
    <location>
        <begin position="195"/>
        <end position="257"/>
    </location>
</feature>
<evidence type="ECO:0000256" key="3">
    <source>
        <dbReference type="ARBA" id="ARBA00022781"/>
    </source>
</evidence>
<dbReference type="RefSeq" id="WP_218283407.1">
    <property type="nucleotide sequence ID" value="NZ_CP078093.1"/>
</dbReference>
<reference evidence="9" key="1">
    <citation type="submission" date="2021-07" db="EMBL/GenBank/DDBJ databases">
        <title>Complete genome sequence of Crassaminicella sp. 143-21, isolated from a deep-sea hydrothermal vent.</title>
        <authorList>
            <person name="Li X."/>
        </authorList>
    </citation>
    <scope>NUCLEOTIDE SEQUENCE</scope>
    <source>
        <strain evidence="9">143-21</strain>
    </source>
</reference>
<name>A0ABX8RIH2_9CLOT</name>
<dbReference type="Proteomes" id="UP000886818">
    <property type="component" value="Chromosome"/>
</dbReference>
<keyword evidence="7" id="KW-0812">Transmembrane</keyword>
<keyword evidence="1 7" id="KW-0813">Transport</keyword>
<dbReference type="InterPro" id="IPR005953">
    <property type="entry name" value="ATP_synth_csu_bac/chlpt"/>
</dbReference>
<dbReference type="InterPro" id="IPR000454">
    <property type="entry name" value="ATP_synth_F0_csu"/>
</dbReference>
<protein>
    <recommendedName>
        <fullName evidence="7">ATP synthase subunit c</fullName>
    </recommendedName>
    <alternativeName>
        <fullName evidence="7">ATP synthase F(0) sector subunit c</fullName>
    </alternativeName>
    <alternativeName>
        <fullName evidence="7">F-type ATPase subunit c</fullName>
        <shortName evidence="7">F-ATPase subunit c</shortName>
    </alternativeName>
    <alternativeName>
        <fullName evidence="7">Lipid-binding protein</fullName>
    </alternativeName>
</protein>
<organism evidence="9 10">
    <name type="scientific">Crassaminicella indica</name>
    <dbReference type="NCBI Taxonomy" id="2855394"/>
    <lineage>
        <taxon>Bacteria</taxon>
        <taxon>Bacillati</taxon>
        <taxon>Bacillota</taxon>
        <taxon>Clostridia</taxon>
        <taxon>Eubacteriales</taxon>
        <taxon>Clostridiaceae</taxon>
        <taxon>Crassaminicella</taxon>
    </lineage>
</organism>
<gene>
    <name evidence="7 9" type="primary">atpE</name>
    <name evidence="9" type="ORF">KVH43_03030</name>
</gene>
<keyword evidence="7" id="KW-1003">Cell membrane</keyword>
<evidence type="ECO:0000259" key="8">
    <source>
        <dbReference type="Pfam" id="PF00137"/>
    </source>
</evidence>
<feature type="site" description="Reversibly protonated during proton transport" evidence="7">
    <location>
        <position position="78"/>
    </location>
</feature>
<dbReference type="HAMAP" id="MF_01396">
    <property type="entry name" value="ATP_synth_c_bact"/>
    <property type="match status" value="2"/>
</dbReference>
<dbReference type="PANTHER" id="PTHR10031:SF0">
    <property type="entry name" value="ATPASE PROTEIN 9"/>
    <property type="match status" value="1"/>
</dbReference>
<dbReference type="PANTHER" id="PTHR10031">
    <property type="entry name" value="ATP SYNTHASE LIPID-BINDING PROTEIN, MITOCHONDRIAL"/>
    <property type="match status" value="1"/>
</dbReference>
<feature type="transmembrane region" description="Helical" evidence="7">
    <location>
        <begin position="68"/>
        <end position="93"/>
    </location>
</feature>
<comment type="function">
    <text evidence="7">F(1)F(0) ATP synthase produces ATP from ADP in the presence of a proton or sodium gradient. F-type ATPases consist of two structural domains, F(1) containing the extramembraneous catalytic core and F(0) containing the membrane proton channel, linked together by a central stalk and a peripheral stalk. During catalysis, ATP synthesis in the catalytic domain of F(1) is coupled via a rotary mechanism of the central stalk subunits to proton translocation.</text>
</comment>
<comment type="caution">
    <text evidence="7">Lacks conserved residue(s) required for the propagation of feature annotation.</text>
</comment>
<feature type="transmembrane region" description="Helical" evidence="7">
    <location>
        <begin position="105"/>
        <end position="131"/>
    </location>
</feature>
<feature type="transmembrane region" description="Helical" evidence="7">
    <location>
        <begin position="186"/>
        <end position="206"/>
    </location>
</feature>
<comment type="subcellular location">
    <subcellularLocation>
        <location evidence="7">Cell membrane</location>
        <topology evidence="7">Multi-pass membrane protein</topology>
    </subcellularLocation>
</comment>
<keyword evidence="7" id="KW-0472">Membrane</keyword>
<comment type="similarity">
    <text evidence="7">Belongs to the ATPase C chain family.</text>
</comment>
<keyword evidence="2 7" id="KW-0138">CF(0)</keyword>
<accession>A0ABX8RIH2</accession>
<evidence type="ECO:0000256" key="6">
    <source>
        <dbReference type="ARBA" id="ARBA00023310"/>
    </source>
</evidence>
<feature type="transmembrane region" description="Helical" evidence="7">
    <location>
        <begin position="151"/>
        <end position="174"/>
    </location>
</feature>
<dbReference type="EMBL" id="CP078093">
    <property type="protein sequence ID" value="QXM06711.1"/>
    <property type="molecule type" value="Genomic_DNA"/>
</dbReference>
<comment type="function">
    <text evidence="7">Key component of the F(0) channel; it plays a direct role in translocation across the membrane. A homomeric c-ring of between 10-14 subunits forms the central stalk rotor element with the F(1) delta and epsilon subunits.</text>
</comment>
<dbReference type="CDD" id="cd18184">
    <property type="entry name" value="ATP-synt_Fo_c_NaATPase"/>
    <property type="match status" value="3"/>
</dbReference>
<evidence type="ECO:0000313" key="10">
    <source>
        <dbReference type="Proteomes" id="UP000886818"/>
    </source>
</evidence>
<evidence type="ECO:0000256" key="5">
    <source>
        <dbReference type="ARBA" id="ARBA00023121"/>
    </source>
</evidence>
<feature type="transmembrane region" description="Helical" evidence="7">
    <location>
        <begin position="246"/>
        <end position="264"/>
    </location>
</feature>
<dbReference type="InterPro" id="IPR002379">
    <property type="entry name" value="ATPase_proteolipid_c-like_dom"/>
</dbReference>
<proteinExistence type="inferred from homology"/>
<keyword evidence="5 7" id="KW-0446">Lipid-binding</keyword>
<keyword evidence="10" id="KW-1185">Reference proteome</keyword>
<dbReference type="NCBIfam" id="TIGR01260">
    <property type="entry name" value="ATP_synt_c"/>
    <property type="match status" value="1"/>
</dbReference>
<keyword evidence="4 7" id="KW-0406">Ion transport</keyword>
<feature type="transmembrane region" description="Helical" evidence="7">
    <location>
        <begin position="21"/>
        <end position="48"/>
    </location>
</feature>
<evidence type="ECO:0000256" key="4">
    <source>
        <dbReference type="ARBA" id="ARBA00023065"/>
    </source>
</evidence>
<evidence type="ECO:0000313" key="9">
    <source>
        <dbReference type="EMBL" id="QXM06711.1"/>
    </source>
</evidence>
<sequence length="267" mass="26623">MENTNFIVTFLNWLLSFDKKALILGASAIGAGFAMIAGIGPGIGQGYAAGKGAEATSVNPKGSKHSTMIMLLGAGIAETSGILSLVIALILLFGNPLIKQDGDGLIIAVSAISAGIAMIAGIGPGIGQGYAAGKGCEAASINPDGSRPSTLVMLLGSAVAQTSGIFSLVIALILMYANPLVTGHQATIVVAASTLGAGIAMIAGIGPGVGQGYAAGKGTEATGRRPKYQSNIIKTMILGQAVAQTTGIYALVISLVLMFANPLVKLL</sequence>
<keyword evidence="7" id="KW-1133">Transmembrane helix</keyword>
<dbReference type="Pfam" id="PF00137">
    <property type="entry name" value="ATP-synt_C"/>
    <property type="match status" value="3"/>
</dbReference>
<evidence type="ECO:0000256" key="1">
    <source>
        <dbReference type="ARBA" id="ARBA00022448"/>
    </source>
</evidence>
<evidence type="ECO:0000256" key="7">
    <source>
        <dbReference type="HAMAP-Rule" id="MF_01396"/>
    </source>
</evidence>
<feature type="domain" description="V-ATPase proteolipid subunit C-like" evidence="8">
    <location>
        <begin position="112"/>
        <end position="174"/>
    </location>
</feature>
<feature type="domain" description="V-ATPase proteolipid subunit C-like" evidence="8">
    <location>
        <begin position="29"/>
        <end position="91"/>
    </location>
</feature>
<keyword evidence="6 7" id="KW-0066">ATP synthesis</keyword>